<dbReference type="GO" id="GO:0005634">
    <property type="term" value="C:nucleus"/>
    <property type="evidence" value="ECO:0007669"/>
    <property type="project" value="TreeGrafter"/>
</dbReference>
<dbReference type="EMBL" id="JACEFO010002109">
    <property type="protein sequence ID" value="KAF8681789.1"/>
    <property type="molecule type" value="Genomic_DNA"/>
</dbReference>
<dbReference type="SUPFAM" id="SSF56112">
    <property type="entry name" value="Protein kinase-like (PK-like)"/>
    <property type="match status" value="1"/>
</dbReference>
<dbReference type="EC" id="2.7.11.23" evidence="1"/>
<keyword evidence="2" id="KW-0597">Phosphoprotein</keyword>
<dbReference type="Gene3D" id="3.30.200.20">
    <property type="entry name" value="Phosphorylase Kinase, domain 1"/>
    <property type="match status" value="1"/>
</dbReference>
<evidence type="ECO:0000256" key="6">
    <source>
        <dbReference type="SAM" id="MobiDB-lite"/>
    </source>
</evidence>
<evidence type="ECO:0000313" key="8">
    <source>
        <dbReference type="EMBL" id="KAF8681789.1"/>
    </source>
</evidence>
<evidence type="ECO:0000256" key="4">
    <source>
        <dbReference type="ARBA" id="ARBA00022840"/>
    </source>
</evidence>
<evidence type="ECO:0000256" key="1">
    <source>
        <dbReference type="ARBA" id="ARBA00012409"/>
    </source>
</evidence>
<evidence type="ECO:0000256" key="5">
    <source>
        <dbReference type="ARBA" id="ARBA00049280"/>
    </source>
</evidence>
<accession>A0A835AXT7</accession>
<organism evidence="8 9">
    <name type="scientific">Digitaria exilis</name>
    <dbReference type="NCBI Taxonomy" id="1010633"/>
    <lineage>
        <taxon>Eukaryota</taxon>
        <taxon>Viridiplantae</taxon>
        <taxon>Streptophyta</taxon>
        <taxon>Embryophyta</taxon>
        <taxon>Tracheophyta</taxon>
        <taxon>Spermatophyta</taxon>
        <taxon>Magnoliopsida</taxon>
        <taxon>Liliopsida</taxon>
        <taxon>Poales</taxon>
        <taxon>Poaceae</taxon>
        <taxon>PACMAD clade</taxon>
        <taxon>Panicoideae</taxon>
        <taxon>Panicodae</taxon>
        <taxon>Paniceae</taxon>
        <taxon>Anthephorinae</taxon>
        <taxon>Digitaria</taxon>
    </lineage>
</organism>
<dbReference type="SMART" id="SM00220">
    <property type="entry name" value="S_TKc"/>
    <property type="match status" value="1"/>
</dbReference>
<protein>
    <recommendedName>
        <fullName evidence="1">[RNA-polymerase]-subunit kinase</fullName>
        <ecNumber evidence="1">2.7.11.23</ecNumber>
    </recommendedName>
</protein>
<comment type="catalytic activity">
    <reaction evidence="5">
        <text>[DNA-directed RNA polymerase] + ATP = phospho-[DNA-directed RNA polymerase] + ADP + H(+)</text>
        <dbReference type="Rhea" id="RHEA:10216"/>
        <dbReference type="Rhea" id="RHEA-COMP:11321"/>
        <dbReference type="Rhea" id="RHEA-COMP:11322"/>
        <dbReference type="ChEBI" id="CHEBI:15378"/>
        <dbReference type="ChEBI" id="CHEBI:30616"/>
        <dbReference type="ChEBI" id="CHEBI:43176"/>
        <dbReference type="ChEBI" id="CHEBI:68546"/>
        <dbReference type="ChEBI" id="CHEBI:456216"/>
        <dbReference type="EC" id="2.7.11.23"/>
    </reaction>
</comment>
<evidence type="ECO:0000259" key="7">
    <source>
        <dbReference type="PROSITE" id="PS50011"/>
    </source>
</evidence>
<dbReference type="InterPro" id="IPR000719">
    <property type="entry name" value="Prot_kinase_dom"/>
</dbReference>
<dbReference type="PROSITE" id="PS50011">
    <property type="entry name" value="PROTEIN_KINASE_DOM"/>
    <property type="match status" value="1"/>
</dbReference>
<comment type="caution">
    <text evidence="8">The sequence shown here is derived from an EMBL/GenBank/DDBJ whole genome shotgun (WGS) entry which is preliminary data.</text>
</comment>
<feature type="domain" description="Protein kinase" evidence="7">
    <location>
        <begin position="36"/>
        <end position="401"/>
    </location>
</feature>
<dbReference type="GO" id="GO:0007346">
    <property type="term" value="P:regulation of mitotic cell cycle"/>
    <property type="evidence" value="ECO:0007669"/>
    <property type="project" value="TreeGrafter"/>
</dbReference>
<name>A0A835AXT7_9POAL</name>
<dbReference type="PANTHER" id="PTHR24056">
    <property type="entry name" value="CELL DIVISION PROTEIN KINASE"/>
    <property type="match status" value="1"/>
</dbReference>
<reference evidence="8" key="1">
    <citation type="submission" date="2020-07" db="EMBL/GenBank/DDBJ databases">
        <title>Genome sequence and genetic diversity analysis of an under-domesticated orphan crop, white fonio (Digitaria exilis).</title>
        <authorList>
            <person name="Bennetzen J.L."/>
            <person name="Chen S."/>
            <person name="Ma X."/>
            <person name="Wang X."/>
            <person name="Yssel A.E.J."/>
            <person name="Chaluvadi S.R."/>
            <person name="Johnson M."/>
            <person name="Gangashetty P."/>
            <person name="Hamidou F."/>
            <person name="Sanogo M.D."/>
            <person name="Zwaenepoel A."/>
            <person name="Wallace J."/>
            <person name="Van De Peer Y."/>
            <person name="Van Deynze A."/>
        </authorList>
    </citation>
    <scope>NUCLEOTIDE SEQUENCE</scope>
    <source>
        <tissue evidence="8">Leaves</tissue>
    </source>
</reference>
<dbReference type="Gene3D" id="1.10.510.10">
    <property type="entry name" value="Transferase(Phosphotransferase) domain 1"/>
    <property type="match status" value="1"/>
</dbReference>
<dbReference type="GO" id="GO:0005524">
    <property type="term" value="F:ATP binding"/>
    <property type="evidence" value="ECO:0007669"/>
    <property type="project" value="UniProtKB-KW"/>
</dbReference>
<sequence>MDRDLAVLVFRSVGGLGGATVLVSESFMWPFRLGLSPLTAVTGENARAFTYVATGLHHNGRVRVRAYRVGVDQVFFTAVLAVPTLKKPVQPLHPRPPARAGLVELGGARRGAAVLARLRPHPAELAGARRERAPMAPQKIGTAGTKHDASDIPKFPIRLEDEHERIAIETIISVEGTVHAPKPNRKIHSRCPPISLSIGATRRPALDDEAFPAKTHKKKRALLSKRYSFVSIYDYEMVEEIGEGTYGVVAKAQNIRTGAKVTIKWIRRARGHDEDDEPIAQAPPFAAGEKKVKTRLGTLQYRSPEQLNGSQFSGPKDDVWALGCVMAELVSGEPLITADTEEDALDAAVDVHDDIVTMEEEAFGGLLGDLSLAGRQLLAGLLAFHSYERLTAADALKHRWFTEDGELAVEPPVTVEDVVGH</sequence>
<dbReference type="AlphaFoldDB" id="A0A835AXT7"/>
<feature type="region of interest" description="Disordered" evidence="6">
    <location>
        <begin position="129"/>
        <end position="148"/>
    </location>
</feature>
<dbReference type="GO" id="GO:0008353">
    <property type="term" value="F:RNA polymerase II CTD heptapeptide repeat kinase activity"/>
    <property type="evidence" value="ECO:0007669"/>
    <property type="project" value="UniProtKB-EC"/>
</dbReference>
<proteinExistence type="predicted"/>
<evidence type="ECO:0000256" key="3">
    <source>
        <dbReference type="ARBA" id="ARBA00022741"/>
    </source>
</evidence>
<dbReference type="InterPro" id="IPR011009">
    <property type="entry name" value="Kinase-like_dom_sf"/>
</dbReference>
<dbReference type="Pfam" id="PF00069">
    <property type="entry name" value="Pkinase"/>
    <property type="match status" value="1"/>
</dbReference>
<keyword evidence="4" id="KW-0067">ATP-binding</keyword>
<dbReference type="OrthoDB" id="693776at2759"/>
<dbReference type="InterPro" id="IPR050108">
    <property type="entry name" value="CDK"/>
</dbReference>
<evidence type="ECO:0000313" key="9">
    <source>
        <dbReference type="Proteomes" id="UP000636709"/>
    </source>
</evidence>
<keyword evidence="9" id="KW-1185">Reference proteome</keyword>
<dbReference type="PANTHER" id="PTHR24056:SF432">
    <property type="entry name" value="OS10G0154500 PROTEIN"/>
    <property type="match status" value="1"/>
</dbReference>
<dbReference type="Proteomes" id="UP000636709">
    <property type="component" value="Unassembled WGS sequence"/>
</dbReference>
<gene>
    <name evidence="8" type="ORF">HU200_045227</name>
</gene>
<evidence type="ECO:0000256" key="2">
    <source>
        <dbReference type="ARBA" id="ARBA00022553"/>
    </source>
</evidence>
<keyword evidence="3" id="KW-0547">Nucleotide-binding</keyword>